<dbReference type="InterPro" id="IPR001303">
    <property type="entry name" value="Aldolase_II/adducin_N"/>
</dbReference>
<dbReference type="PANTHER" id="PTHR22789:SF8">
    <property type="entry name" value="L-RIBULOSE-5-PHOSPHATE 4-EPIMERASE SGBE"/>
    <property type="match status" value="1"/>
</dbReference>
<accession>A0A518KCX0</accession>
<dbReference type="GO" id="GO:0046872">
    <property type="term" value="F:metal ion binding"/>
    <property type="evidence" value="ECO:0007669"/>
    <property type="project" value="UniProtKB-KW"/>
</dbReference>
<feature type="domain" description="Class II aldolase/adducin N-terminal" evidence="9">
    <location>
        <begin position="7"/>
        <end position="196"/>
    </location>
</feature>
<keyword evidence="6" id="KW-0862">Zinc</keyword>
<evidence type="ECO:0000259" key="9">
    <source>
        <dbReference type="SMART" id="SM01007"/>
    </source>
</evidence>
<gene>
    <name evidence="10" type="primary">sgbE</name>
    <name evidence="10" type="ORF">Spa11_38730</name>
</gene>
<evidence type="ECO:0000256" key="6">
    <source>
        <dbReference type="ARBA" id="ARBA00022833"/>
    </source>
</evidence>
<organism evidence="10 11">
    <name type="scientific">Botrimarina mediterranea</name>
    <dbReference type="NCBI Taxonomy" id="2528022"/>
    <lineage>
        <taxon>Bacteria</taxon>
        <taxon>Pseudomonadati</taxon>
        <taxon>Planctomycetota</taxon>
        <taxon>Planctomycetia</taxon>
        <taxon>Pirellulales</taxon>
        <taxon>Lacipirellulaceae</taxon>
        <taxon>Botrimarina</taxon>
    </lineage>
</organism>
<dbReference type="GO" id="GO:0019323">
    <property type="term" value="P:pentose catabolic process"/>
    <property type="evidence" value="ECO:0007669"/>
    <property type="project" value="TreeGrafter"/>
</dbReference>
<comment type="cofactor">
    <cofactor evidence="2">
        <name>Zn(2+)</name>
        <dbReference type="ChEBI" id="CHEBI:29105"/>
    </cofactor>
</comment>
<proteinExistence type="inferred from homology"/>
<evidence type="ECO:0000313" key="11">
    <source>
        <dbReference type="Proteomes" id="UP000316426"/>
    </source>
</evidence>
<dbReference type="KEGG" id="bmei:Spa11_38730"/>
<evidence type="ECO:0000256" key="8">
    <source>
        <dbReference type="ARBA" id="ARBA00023277"/>
    </source>
</evidence>
<comment type="catalytic activity">
    <reaction evidence="1">
        <text>L-ribulose 5-phosphate = D-xylulose 5-phosphate</text>
        <dbReference type="Rhea" id="RHEA:22368"/>
        <dbReference type="ChEBI" id="CHEBI:57737"/>
        <dbReference type="ChEBI" id="CHEBI:58226"/>
        <dbReference type="EC" id="5.1.3.4"/>
    </reaction>
</comment>
<name>A0A518KCX0_9BACT</name>
<dbReference type="InterPro" id="IPR050197">
    <property type="entry name" value="Aldolase_class_II_sugar_metab"/>
</dbReference>
<dbReference type="GO" id="GO:0008742">
    <property type="term" value="F:L-ribulose-phosphate 4-epimerase activity"/>
    <property type="evidence" value="ECO:0007669"/>
    <property type="project" value="UniProtKB-EC"/>
</dbReference>
<protein>
    <recommendedName>
        <fullName evidence="4">L-ribulose-5-phosphate 4-epimerase</fullName>
        <ecNumber evidence="4">5.1.3.4</ecNumber>
    </recommendedName>
</protein>
<dbReference type="Pfam" id="PF00596">
    <property type="entry name" value="Aldolase_II"/>
    <property type="match status" value="1"/>
</dbReference>
<dbReference type="RefSeq" id="WP_145115244.1">
    <property type="nucleotide sequence ID" value="NZ_CP036349.1"/>
</dbReference>
<dbReference type="AlphaFoldDB" id="A0A518KCX0"/>
<dbReference type="EMBL" id="CP036349">
    <property type="protein sequence ID" value="QDV75653.1"/>
    <property type="molecule type" value="Genomic_DNA"/>
</dbReference>
<dbReference type="Proteomes" id="UP000316426">
    <property type="component" value="Chromosome"/>
</dbReference>
<evidence type="ECO:0000256" key="4">
    <source>
        <dbReference type="ARBA" id="ARBA00013186"/>
    </source>
</evidence>
<keyword evidence="7 10" id="KW-0413">Isomerase</keyword>
<evidence type="ECO:0000256" key="2">
    <source>
        <dbReference type="ARBA" id="ARBA00001947"/>
    </source>
</evidence>
<keyword evidence="8" id="KW-0119">Carbohydrate metabolism</keyword>
<dbReference type="GO" id="GO:0016832">
    <property type="term" value="F:aldehyde-lyase activity"/>
    <property type="evidence" value="ECO:0007669"/>
    <property type="project" value="TreeGrafter"/>
</dbReference>
<evidence type="ECO:0000256" key="1">
    <source>
        <dbReference type="ARBA" id="ARBA00001726"/>
    </source>
</evidence>
<evidence type="ECO:0000313" key="10">
    <source>
        <dbReference type="EMBL" id="QDV75653.1"/>
    </source>
</evidence>
<evidence type="ECO:0000256" key="5">
    <source>
        <dbReference type="ARBA" id="ARBA00022723"/>
    </source>
</evidence>
<dbReference type="InterPro" id="IPR036409">
    <property type="entry name" value="Aldolase_II/adducin_N_sf"/>
</dbReference>
<dbReference type="EC" id="5.1.3.4" evidence="4"/>
<reference evidence="10 11" key="1">
    <citation type="submission" date="2019-02" db="EMBL/GenBank/DDBJ databases">
        <title>Deep-cultivation of Planctomycetes and their phenomic and genomic characterization uncovers novel biology.</title>
        <authorList>
            <person name="Wiegand S."/>
            <person name="Jogler M."/>
            <person name="Boedeker C."/>
            <person name="Pinto D."/>
            <person name="Vollmers J."/>
            <person name="Rivas-Marin E."/>
            <person name="Kohn T."/>
            <person name="Peeters S.H."/>
            <person name="Heuer A."/>
            <person name="Rast P."/>
            <person name="Oberbeckmann S."/>
            <person name="Bunk B."/>
            <person name="Jeske O."/>
            <person name="Meyerdierks A."/>
            <person name="Storesund J.E."/>
            <person name="Kallscheuer N."/>
            <person name="Luecker S."/>
            <person name="Lage O.M."/>
            <person name="Pohl T."/>
            <person name="Merkel B.J."/>
            <person name="Hornburger P."/>
            <person name="Mueller R.-W."/>
            <person name="Bruemmer F."/>
            <person name="Labrenz M."/>
            <person name="Spormann A.M."/>
            <person name="Op den Camp H."/>
            <person name="Overmann J."/>
            <person name="Amann R."/>
            <person name="Jetten M.S.M."/>
            <person name="Mascher T."/>
            <person name="Medema M.H."/>
            <person name="Devos D.P."/>
            <person name="Kaster A.-K."/>
            <person name="Ovreas L."/>
            <person name="Rohde M."/>
            <person name="Galperin M.Y."/>
            <person name="Jogler C."/>
        </authorList>
    </citation>
    <scope>NUCLEOTIDE SEQUENCE [LARGE SCALE GENOMIC DNA]</scope>
    <source>
        <strain evidence="10 11">Spa11</strain>
    </source>
</reference>
<dbReference type="Gene3D" id="3.40.225.10">
    <property type="entry name" value="Class II aldolase/adducin N-terminal domain"/>
    <property type="match status" value="1"/>
</dbReference>
<evidence type="ECO:0000256" key="7">
    <source>
        <dbReference type="ARBA" id="ARBA00023235"/>
    </source>
</evidence>
<dbReference type="SUPFAM" id="SSF53639">
    <property type="entry name" value="AraD/HMP-PK domain-like"/>
    <property type="match status" value="1"/>
</dbReference>
<dbReference type="PANTHER" id="PTHR22789">
    <property type="entry name" value="FUCULOSE PHOSPHATE ALDOLASE"/>
    <property type="match status" value="1"/>
</dbReference>
<dbReference type="SMART" id="SM01007">
    <property type="entry name" value="Aldolase_II"/>
    <property type="match status" value="1"/>
</dbReference>
<dbReference type="NCBIfam" id="NF006047">
    <property type="entry name" value="PRK08193.1"/>
    <property type="match status" value="1"/>
</dbReference>
<dbReference type="GO" id="GO:0005829">
    <property type="term" value="C:cytosol"/>
    <property type="evidence" value="ECO:0007669"/>
    <property type="project" value="TreeGrafter"/>
</dbReference>
<keyword evidence="11" id="KW-1185">Reference proteome</keyword>
<sequence>MLETLKEQVCQANLDLVSAGLVTLTWGNVSGLSDDRRHVVIKPSGVAYDAMRPEHMVVVDLKSGERVEGDLKPSSDTATHLLLYRAWPGVGGITHTHSPKATAFAQARRELPCYGTTHADHFSGTVPVARALTQEEIETAYEANTGHVILERFEGLDPIAIPAVLVASHAPFAWGKSAAESVKNAIALEACAAMAIDSLTLSPSLGPVEDYLLQKHYNRKHGPGAYYGQGKPH</sequence>
<dbReference type="FunFam" id="3.40.225.10:FF:000001">
    <property type="entry name" value="L-ribulose-5-phosphate 4-epimerase UlaF"/>
    <property type="match status" value="1"/>
</dbReference>
<comment type="similarity">
    <text evidence="3">Belongs to the aldolase class II family. AraD/FucA subfamily.</text>
</comment>
<keyword evidence="5" id="KW-0479">Metal-binding</keyword>
<evidence type="ECO:0000256" key="3">
    <source>
        <dbReference type="ARBA" id="ARBA00010037"/>
    </source>
</evidence>